<dbReference type="EMBL" id="BARS01050512">
    <property type="protein sequence ID" value="GAG49113.1"/>
    <property type="molecule type" value="Genomic_DNA"/>
</dbReference>
<comment type="caution">
    <text evidence="1">The sequence shown here is derived from an EMBL/GenBank/DDBJ whole genome shotgun (WGS) entry which is preliminary data.</text>
</comment>
<gene>
    <name evidence="1" type="ORF">S01H1_75398</name>
</gene>
<reference evidence="1" key="1">
    <citation type="journal article" date="2014" name="Front. Microbiol.">
        <title>High frequency of phylogenetically diverse reductive dehalogenase-homologous genes in deep subseafloor sedimentary metagenomes.</title>
        <authorList>
            <person name="Kawai M."/>
            <person name="Futagami T."/>
            <person name="Toyoda A."/>
            <person name="Takaki Y."/>
            <person name="Nishi S."/>
            <person name="Hori S."/>
            <person name="Arai W."/>
            <person name="Tsubouchi T."/>
            <person name="Morono Y."/>
            <person name="Uchiyama I."/>
            <person name="Ito T."/>
            <person name="Fujiyama A."/>
            <person name="Inagaki F."/>
            <person name="Takami H."/>
        </authorList>
    </citation>
    <scope>NUCLEOTIDE SEQUENCE</scope>
    <source>
        <strain evidence="1">Expedition CK06-06</strain>
    </source>
</reference>
<feature type="non-terminal residue" evidence="1">
    <location>
        <position position="1"/>
    </location>
</feature>
<dbReference type="Pfam" id="PF24175">
    <property type="entry name" value="SU10_adaptor"/>
    <property type="match status" value="1"/>
</dbReference>
<accession>X0YKN2</accession>
<protein>
    <submittedName>
        <fullName evidence="1">Uncharacterized protein</fullName>
    </submittedName>
</protein>
<dbReference type="InterPro" id="IPR056209">
    <property type="entry name" value="SU10_adaptor"/>
</dbReference>
<proteinExistence type="predicted"/>
<evidence type="ECO:0000313" key="1">
    <source>
        <dbReference type="EMBL" id="GAG49113.1"/>
    </source>
</evidence>
<name>X0YKN2_9ZZZZ</name>
<sequence length="215" mass="24573">DSGASVWITPGEVNQWIQEAHNELAETKYYKDDITTDLVDEQWDYDISALNIMEIERIWRLEDGGYDAGSAYLELKPIPYHQLKRWTAAMETAPGGDAGGVNTSEGSPSHYCWHGDFIYLYPSPNYDEVEGLRLEIACCQTMDEDTDTTNLPFQFETLITYYGLAQAYAKERNVGLTQYYLMKFDEGKGRLSEYVTALKGGYPERIDNRRRSRAA</sequence>
<organism evidence="1">
    <name type="scientific">marine sediment metagenome</name>
    <dbReference type="NCBI Taxonomy" id="412755"/>
    <lineage>
        <taxon>unclassified sequences</taxon>
        <taxon>metagenomes</taxon>
        <taxon>ecological metagenomes</taxon>
    </lineage>
</organism>
<dbReference type="AlphaFoldDB" id="X0YKN2"/>